<keyword evidence="2" id="KW-1185">Reference proteome</keyword>
<sequence length="63" mass="7188">MIVWFDITLFTSSQTALRAISSQRTRSMLVQECGDALESLARQKEVRLVWVPGHMAIPGNRER</sequence>
<dbReference type="Proteomes" id="UP001159042">
    <property type="component" value="Unassembled WGS sequence"/>
</dbReference>
<organism evidence="1 2">
    <name type="scientific">Exocentrus adspersus</name>
    <dbReference type="NCBI Taxonomy" id="1586481"/>
    <lineage>
        <taxon>Eukaryota</taxon>
        <taxon>Metazoa</taxon>
        <taxon>Ecdysozoa</taxon>
        <taxon>Arthropoda</taxon>
        <taxon>Hexapoda</taxon>
        <taxon>Insecta</taxon>
        <taxon>Pterygota</taxon>
        <taxon>Neoptera</taxon>
        <taxon>Endopterygota</taxon>
        <taxon>Coleoptera</taxon>
        <taxon>Polyphaga</taxon>
        <taxon>Cucujiformia</taxon>
        <taxon>Chrysomeloidea</taxon>
        <taxon>Cerambycidae</taxon>
        <taxon>Lamiinae</taxon>
        <taxon>Acanthocinini</taxon>
        <taxon>Exocentrus</taxon>
    </lineage>
</organism>
<dbReference type="Gene3D" id="3.30.420.10">
    <property type="entry name" value="Ribonuclease H-like superfamily/Ribonuclease H"/>
    <property type="match status" value="1"/>
</dbReference>
<comment type="caution">
    <text evidence="1">The sequence shown here is derived from an EMBL/GenBank/DDBJ whole genome shotgun (WGS) entry which is preliminary data.</text>
</comment>
<name>A0AAV8VZ13_9CUCU</name>
<evidence type="ECO:0008006" key="3">
    <source>
        <dbReference type="Google" id="ProtNLM"/>
    </source>
</evidence>
<accession>A0AAV8VZ13</accession>
<reference evidence="1 2" key="1">
    <citation type="journal article" date="2023" name="Insect Mol. Biol.">
        <title>Genome sequencing provides insights into the evolution of gene families encoding plant cell wall-degrading enzymes in longhorned beetles.</title>
        <authorList>
            <person name="Shin N.R."/>
            <person name="Okamura Y."/>
            <person name="Kirsch R."/>
            <person name="Pauchet Y."/>
        </authorList>
    </citation>
    <scope>NUCLEOTIDE SEQUENCE [LARGE SCALE GENOMIC DNA]</scope>
    <source>
        <strain evidence="1">EAD_L_NR</strain>
    </source>
</reference>
<evidence type="ECO:0000313" key="2">
    <source>
        <dbReference type="Proteomes" id="UP001159042"/>
    </source>
</evidence>
<dbReference type="AlphaFoldDB" id="A0AAV8VZ13"/>
<gene>
    <name evidence="1" type="ORF">NQ315_003873</name>
</gene>
<dbReference type="InterPro" id="IPR036397">
    <property type="entry name" value="RNaseH_sf"/>
</dbReference>
<dbReference type="EMBL" id="JANEYG010000019">
    <property type="protein sequence ID" value="KAJ8919289.1"/>
    <property type="molecule type" value="Genomic_DNA"/>
</dbReference>
<dbReference type="GO" id="GO:0003676">
    <property type="term" value="F:nucleic acid binding"/>
    <property type="evidence" value="ECO:0007669"/>
    <property type="project" value="InterPro"/>
</dbReference>
<dbReference type="SUPFAM" id="SSF53098">
    <property type="entry name" value="Ribonuclease H-like"/>
    <property type="match status" value="1"/>
</dbReference>
<dbReference type="InterPro" id="IPR012337">
    <property type="entry name" value="RNaseH-like_sf"/>
</dbReference>
<evidence type="ECO:0000313" key="1">
    <source>
        <dbReference type="EMBL" id="KAJ8919289.1"/>
    </source>
</evidence>
<protein>
    <recommendedName>
        <fullName evidence="3">RNase H type-1 domain-containing protein</fullName>
    </recommendedName>
</protein>
<proteinExistence type="predicted"/>